<reference evidence="1 2" key="1">
    <citation type="journal article" date="2019" name="Int. J. Syst. Evol. Microbiol.">
        <title>The Global Catalogue of Microorganisms (GCM) 10K type strain sequencing project: providing services to taxonomists for standard genome sequencing and annotation.</title>
        <authorList>
            <consortium name="The Broad Institute Genomics Platform"/>
            <consortium name="The Broad Institute Genome Sequencing Center for Infectious Disease"/>
            <person name="Wu L."/>
            <person name="Ma J."/>
        </authorList>
    </citation>
    <scope>NUCLEOTIDE SEQUENCE [LARGE SCALE GENOMIC DNA]</scope>
    <source>
        <strain evidence="1 2">JCM 15900</strain>
    </source>
</reference>
<gene>
    <name evidence="1" type="ORF">GCM10009823_00590</name>
</gene>
<keyword evidence="2" id="KW-1185">Reference proteome</keyword>
<name>A0ABN2W8S6_9MICO</name>
<dbReference type="InterPro" id="IPR043777">
    <property type="entry name" value="DUF5719"/>
</dbReference>
<dbReference type="EMBL" id="BAAAPZ010000001">
    <property type="protein sequence ID" value="GAA2086720.1"/>
    <property type="molecule type" value="Genomic_DNA"/>
</dbReference>
<evidence type="ECO:0000313" key="1">
    <source>
        <dbReference type="EMBL" id="GAA2086720.1"/>
    </source>
</evidence>
<organism evidence="1 2">
    <name type="scientific">Brevibacterium salitolerans</name>
    <dbReference type="NCBI Taxonomy" id="1403566"/>
    <lineage>
        <taxon>Bacteria</taxon>
        <taxon>Bacillati</taxon>
        <taxon>Actinomycetota</taxon>
        <taxon>Actinomycetes</taxon>
        <taxon>Micrococcales</taxon>
        <taxon>Brevibacteriaceae</taxon>
        <taxon>Brevibacterium</taxon>
    </lineage>
</organism>
<proteinExistence type="predicted"/>
<evidence type="ECO:0008006" key="3">
    <source>
        <dbReference type="Google" id="ProtNLM"/>
    </source>
</evidence>
<evidence type="ECO:0000313" key="2">
    <source>
        <dbReference type="Proteomes" id="UP001500984"/>
    </source>
</evidence>
<sequence>MALPGVLVAVTAFLAPVPAGSGTRGPEQIRLPAQDTASLCPGPFELGAEAEGLDEEFASAGAPETRARAVTVEAGAPDGSRSTAAIRAEQLPAVAGGGAGGSADGGRTLRFETAAEPFVTGDDVVDGPALFTGLAADEAPALTSGVQTASADSGDVAGLAAHTCDTPLTRAVFSGVSTMTGDDAQLVLGNPGDAPVSVRIALTGETGPVDIAGTDAFTIGPQQVRHIPLGALATGVPILGAEVTAEDGQVTAALQHVRRDGLTARGIEYASAQTVLDEVVAVPVATAGAVRLRVTNPGDRAVTAELSAHAADGPVELDRSSVALPAHGTAEVELGEDLPESSVRVEAEAPVTAQATVTGGDDLAHYAAAEPLGDTQLAVLPETGDGVEGSLVLSAGSGTVEIAEIGAGGSQAGTRLVDLAEDRATVLSLAEFPEAVALELRNPAGAEVSAALGLRSEAGVSGFAVPAPPTGVDYQDVRLER</sequence>
<dbReference type="Proteomes" id="UP001500984">
    <property type="component" value="Unassembled WGS sequence"/>
</dbReference>
<comment type="caution">
    <text evidence="1">The sequence shown here is derived from an EMBL/GenBank/DDBJ whole genome shotgun (WGS) entry which is preliminary data.</text>
</comment>
<protein>
    <recommendedName>
        <fullName evidence="3">Secreted protein</fullName>
    </recommendedName>
</protein>
<accession>A0ABN2W8S6</accession>
<dbReference type="Pfam" id="PF18986">
    <property type="entry name" value="DUF5719"/>
    <property type="match status" value="1"/>
</dbReference>